<dbReference type="GO" id="GO:0008725">
    <property type="term" value="F:DNA-3-methyladenine glycosylase activity"/>
    <property type="evidence" value="ECO:0007669"/>
    <property type="project" value="UniProtKB-EC"/>
</dbReference>
<reference evidence="10 11" key="1">
    <citation type="submission" date="2016-07" db="EMBL/GenBank/DDBJ databases">
        <title>Developing Vibrio natriegens as a novel, fast-growing host for biotechnology.</title>
        <authorList>
            <person name="Weinstock M.T."/>
            <person name="Hesek E.D."/>
            <person name="Wilson C.M."/>
            <person name="Gibson D.G."/>
        </authorList>
    </citation>
    <scope>NUCLEOTIDE SEQUENCE [LARGE SCALE GENOMIC DNA]</scope>
    <source>
        <strain evidence="10 11">ATCC 14048</strain>
    </source>
</reference>
<evidence type="ECO:0000313" key="10">
    <source>
        <dbReference type="EMBL" id="ANQ12279.1"/>
    </source>
</evidence>
<proteinExistence type="predicted"/>
<gene>
    <name evidence="10" type="ORF">BA890_05740</name>
</gene>
<dbReference type="SUPFAM" id="SSF48150">
    <property type="entry name" value="DNA-glycosylase"/>
    <property type="match status" value="1"/>
</dbReference>
<evidence type="ECO:0000256" key="7">
    <source>
        <dbReference type="ARBA" id="ARBA00057608"/>
    </source>
</evidence>
<dbReference type="GO" id="GO:0046872">
    <property type="term" value="F:metal ion binding"/>
    <property type="evidence" value="ECO:0007669"/>
    <property type="project" value="UniProtKB-KW"/>
</dbReference>
<dbReference type="InterPro" id="IPR005019">
    <property type="entry name" value="Adenine_glyco"/>
</dbReference>
<feature type="binding site" evidence="9">
    <location>
        <position position="178"/>
    </location>
    <ligand>
        <name>Zn(2+)</name>
        <dbReference type="ChEBI" id="CHEBI:29105"/>
    </ligand>
</feature>
<feature type="binding site" evidence="9">
    <location>
        <position position="20"/>
    </location>
    <ligand>
        <name>Zn(2+)</name>
        <dbReference type="ChEBI" id="CHEBI:29105"/>
    </ligand>
</feature>
<evidence type="ECO:0000256" key="8">
    <source>
        <dbReference type="ARBA" id="ARBA00066766"/>
    </source>
</evidence>
<accession>A0AAN0Y223</accession>
<keyword evidence="4 9" id="KW-0862">Zinc</keyword>
<organism evidence="10 11">
    <name type="scientific">Vibrio natriegens NBRC 15636 = ATCC 14048 = DSM 759</name>
    <dbReference type="NCBI Taxonomy" id="1219067"/>
    <lineage>
        <taxon>Bacteria</taxon>
        <taxon>Pseudomonadati</taxon>
        <taxon>Pseudomonadota</taxon>
        <taxon>Gammaproteobacteria</taxon>
        <taxon>Vibrionales</taxon>
        <taxon>Vibrionaceae</taxon>
        <taxon>Vibrio</taxon>
    </lineage>
</organism>
<keyword evidence="3" id="KW-0378">Hydrolase</keyword>
<dbReference type="GeneID" id="70912657"/>
<dbReference type="KEGG" id="vna:PN96_07610"/>
<keyword evidence="1 9" id="KW-0479">Metal-binding</keyword>
<dbReference type="InterPro" id="IPR011257">
    <property type="entry name" value="DNA_glycosylase"/>
</dbReference>
<keyword evidence="5" id="KW-0234">DNA repair</keyword>
<dbReference type="Pfam" id="PF03352">
    <property type="entry name" value="Adenine_glyco"/>
    <property type="match status" value="1"/>
</dbReference>
<dbReference type="FunFam" id="1.10.340.30:FF:000009">
    <property type="entry name" value="DNA-3-methyladenine glycosylase I"/>
    <property type="match status" value="1"/>
</dbReference>
<feature type="binding site" evidence="9">
    <location>
        <position position="7"/>
    </location>
    <ligand>
        <name>Zn(2+)</name>
        <dbReference type="ChEBI" id="CHEBI:29105"/>
    </ligand>
</feature>
<keyword evidence="2" id="KW-0227">DNA damage</keyword>
<keyword evidence="10" id="KW-0326">Glycosidase</keyword>
<evidence type="ECO:0000256" key="5">
    <source>
        <dbReference type="ARBA" id="ARBA00023204"/>
    </source>
</evidence>
<comment type="catalytic activity">
    <reaction evidence="6">
        <text>Hydrolysis of alkylated DNA, releasing 3-methyladenine.</text>
        <dbReference type="EC" id="3.2.2.20"/>
    </reaction>
</comment>
<evidence type="ECO:0000313" key="11">
    <source>
        <dbReference type="Proteomes" id="UP000092741"/>
    </source>
</evidence>
<dbReference type="Proteomes" id="UP000092741">
    <property type="component" value="Chromosome 1"/>
</dbReference>
<comment type="function">
    <text evidence="7">Hydrolysis of the deoxyribose N-glycosidic bond to excise 3-methyladenine from the damaged DNA polymer formed by alkylation lesions.</text>
</comment>
<evidence type="ECO:0000256" key="2">
    <source>
        <dbReference type="ARBA" id="ARBA00022763"/>
    </source>
</evidence>
<dbReference type="EMBL" id="CP016345">
    <property type="protein sequence ID" value="ANQ12279.1"/>
    <property type="molecule type" value="Genomic_DNA"/>
</dbReference>
<dbReference type="PANTHER" id="PTHR30037:SF4">
    <property type="entry name" value="DNA-3-METHYLADENINE GLYCOSYLASE I"/>
    <property type="match status" value="1"/>
</dbReference>
<keyword evidence="11" id="KW-1185">Reference proteome</keyword>
<evidence type="ECO:0000256" key="9">
    <source>
        <dbReference type="PIRSR" id="PIRSR605019-1"/>
    </source>
</evidence>
<dbReference type="Gene3D" id="1.10.340.30">
    <property type="entry name" value="Hypothetical protein, domain 2"/>
    <property type="match status" value="1"/>
</dbReference>
<evidence type="ECO:0000256" key="1">
    <source>
        <dbReference type="ARBA" id="ARBA00022723"/>
    </source>
</evidence>
<dbReference type="PANTHER" id="PTHR30037">
    <property type="entry name" value="DNA-3-METHYLADENINE GLYCOSYLASE 1"/>
    <property type="match status" value="1"/>
</dbReference>
<dbReference type="AlphaFoldDB" id="A0AAN0Y223"/>
<dbReference type="RefSeq" id="WP_020332970.1">
    <property type="nucleotide sequence ID" value="NZ_ATFJ01000001.1"/>
</dbReference>
<dbReference type="EC" id="3.2.2.20" evidence="8"/>
<evidence type="ECO:0000256" key="6">
    <source>
        <dbReference type="ARBA" id="ARBA00052558"/>
    </source>
</evidence>
<protein>
    <recommendedName>
        <fullName evidence="8">DNA-3-methyladenine glycosylase I</fullName>
        <ecNumber evidence="8">3.2.2.20</ecNumber>
    </recommendedName>
</protein>
<name>A0AAN0Y223_VIBNA</name>
<sequence length="189" mass="21591">MTENNSCAWAMNHPLEREYHDAEWGIPVYDDKVLFEFITLEGAQAGLSWITILKKREGYREAFEHYDLDALEQHGEERAEYIVGNYDVVKHRGKINSVFSNAKAAKALIEEYGSLSEALWQFVDHNPVINQWQDMSEVPASTEQSKAMSKFLKKKGFKFVGETICYAFMQAVGMVDDHIVGCPCKTVQD</sequence>
<dbReference type="GO" id="GO:0006284">
    <property type="term" value="P:base-excision repair"/>
    <property type="evidence" value="ECO:0007669"/>
    <property type="project" value="InterPro"/>
</dbReference>
<evidence type="ECO:0000256" key="4">
    <source>
        <dbReference type="ARBA" id="ARBA00022833"/>
    </source>
</evidence>
<dbReference type="InterPro" id="IPR052891">
    <property type="entry name" value="DNA-3mA_glycosylase"/>
</dbReference>
<evidence type="ECO:0000256" key="3">
    <source>
        <dbReference type="ARBA" id="ARBA00022801"/>
    </source>
</evidence>
<feature type="binding site" evidence="9">
    <location>
        <position position="182"/>
    </location>
    <ligand>
        <name>Zn(2+)</name>
        <dbReference type="ChEBI" id="CHEBI:29105"/>
    </ligand>
</feature>